<organism evidence="5 6">
    <name type="scientific">Nepenthes gracilis</name>
    <name type="common">Slender pitcher plant</name>
    <dbReference type="NCBI Taxonomy" id="150966"/>
    <lineage>
        <taxon>Eukaryota</taxon>
        <taxon>Viridiplantae</taxon>
        <taxon>Streptophyta</taxon>
        <taxon>Embryophyta</taxon>
        <taxon>Tracheophyta</taxon>
        <taxon>Spermatophyta</taxon>
        <taxon>Magnoliopsida</taxon>
        <taxon>eudicotyledons</taxon>
        <taxon>Gunneridae</taxon>
        <taxon>Pentapetalae</taxon>
        <taxon>Caryophyllales</taxon>
        <taxon>Nepenthaceae</taxon>
        <taxon>Nepenthes</taxon>
    </lineage>
</organism>
<dbReference type="InterPro" id="IPR006869">
    <property type="entry name" value="DUF547"/>
</dbReference>
<name>A0AAD3SJI9_NEPGR</name>
<keyword evidence="1" id="KW-0175">Coiled coil</keyword>
<dbReference type="PANTHER" id="PTHR46248:SF6">
    <property type="entry name" value="OS03G0859900 PROTEIN"/>
    <property type="match status" value="1"/>
</dbReference>
<comment type="caution">
    <text evidence="5">The sequence shown here is derived from an EMBL/GenBank/DDBJ whole genome shotgun (WGS) entry which is preliminary data.</text>
</comment>
<feature type="region of interest" description="Disordered" evidence="2">
    <location>
        <begin position="31"/>
        <end position="88"/>
    </location>
</feature>
<feature type="domain" description="Ternary complex factor MIP1 leucine-zipper" evidence="4">
    <location>
        <begin position="149"/>
        <end position="229"/>
    </location>
</feature>
<proteinExistence type="predicted"/>
<evidence type="ECO:0000259" key="4">
    <source>
        <dbReference type="Pfam" id="PF14389"/>
    </source>
</evidence>
<dbReference type="EMBL" id="BSYO01000011">
    <property type="protein sequence ID" value="GMH11949.1"/>
    <property type="molecule type" value="Genomic_DNA"/>
</dbReference>
<feature type="coiled-coil region" evidence="1">
    <location>
        <begin position="198"/>
        <end position="232"/>
    </location>
</feature>
<dbReference type="Pfam" id="PF14389">
    <property type="entry name" value="Lzipper-MIP1"/>
    <property type="match status" value="1"/>
</dbReference>
<evidence type="ECO:0000256" key="1">
    <source>
        <dbReference type="SAM" id="Coils"/>
    </source>
</evidence>
<feature type="compositionally biased region" description="Polar residues" evidence="2">
    <location>
        <begin position="72"/>
        <end position="86"/>
    </location>
</feature>
<gene>
    <name evidence="5" type="ORF">Nepgr_013790</name>
</gene>
<reference evidence="5" key="1">
    <citation type="submission" date="2023-05" db="EMBL/GenBank/DDBJ databases">
        <title>Nepenthes gracilis genome sequencing.</title>
        <authorList>
            <person name="Fukushima K."/>
        </authorList>
    </citation>
    <scope>NUCLEOTIDE SEQUENCE</scope>
    <source>
        <strain evidence="5">SING2019-196</strain>
    </source>
</reference>
<evidence type="ECO:0000256" key="2">
    <source>
        <dbReference type="SAM" id="MobiDB-lite"/>
    </source>
</evidence>
<feature type="compositionally biased region" description="Basic and acidic residues" evidence="2">
    <location>
        <begin position="59"/>
        <end position="68"/>
    </location>
</feature>
<protein>
    <submittedName>
        <fullName evidence="5">Uncharacterized protein</fullName>
    </submittedName>
</protein>
<dbReference type="Pfam" id="PF04784">
    <property type="entry name" value="DUF547"/>
    <property type="match status" value="1"/>
</dbReference>
<dbReference type="AlphaFoldDB" id="A0AAD3SJI9"/>
<dbReference type="Proteomes" id="UP001279734">
    <property type="component" value="Unassembled WGS sequence"/>
</dbReference>
<feature type="region of interest" description="Disordered" evidence="2">
    <location>
        <begin position="336"/>
        <end position="390"/>
    </location>
</feature>
<evidence type="ECO:0000313" key="5">
    <source>
        <dbReference type="EMBL" id="GMH11949.1"/>
    </source>
</evidence>
<evidence type="ECO:0000259" key="3">
    <source>
        <dbReference type="Pfam" id="PF04784"/>
    </source>
</evidence>
<sequence>MSHFHFHRRRRHRHRHQLRVLLTENLQTNVHYESSSPSSSSSFSSFPTPSSSSSSSTYRVDDNTETNKNRNRISIATAANSSSPLKSTRDFDQDIADIRSCFKVCWSPRHSRQLIKLNPRRCAGSMSMAADFSFQPPPPENRMKKLNGQLKKEELQREVSMLQKMLSHEEKLHEILQQVHGRKDGMPFGIPDFLPPKTKELLAELVMVEAEITRLESQIQELRKGLKQEHEAAATKEAASKSKQQSLITSAAGSSAATSCGYHRALSPISGVTGVTGDGTERFGFETKALHFISKAINGDYGLRPTGFVDGRLVKENHLQKEVGFQERLVRRSGILLKPSASPLRDNNRHPTPKPKERNSAVERPRKSSATSDIVSELPGTDRSSSGQQKLSANKLSENIMKCLMLIYVRLIRTWRQMELEKSGPISSRSLSLSFRAEGDGGGSGGGVKKSKQQDPYGIFDIEDSIRRDIGPYKNLVVFTSSSMDPKCISSSNSIPLFQNLRRLLNSLQKVDVRSLTDQQKLAFWINIYNACILHGYLQYGVPSGPEKLLALLNKATLNIGGNVVNAQAIEHYILRKPPTSSIKEIGGKDHKEAITRELYGLESSNPNVIFALSCGTRSSPAVRVYTAEGVAAELERSKVDYLQASISVTSSTKRIAIPELLVQNSFEFAKDSDSLAEWVCHQLPTSGSLRKSMVDCFRTHNAAIVDHLPYEFEFQYLLAI</sequence>
<keyword evidence="6" id="KW-1185">Reference proteome</keyword>
<feature type="domain" description="DUF547" evidence="3">
    <location>
        <begin position="514"/>
        <end position="643"/>
    </location>
</feature>
<feature type="compositionally biased region" description="Basic and acidic residues" evidence="2">
    <location>
        <begin position="346"/>
        <end position="366"/>
    </location>
</feature>
<dbReference type="PANTHER" id="PTHR46248">
    <property type="entry name" value="EXPRESSED PROTEIN"/>
    <property type="match status" value="1"/>
</dbReference>
<feature type="compositionally biased region" description="Low complexity" evidence="2">
    <location>
        <begin position="34"/>
        <end position="57"/>
    </location>
</feature>
<dbReference type="InterPro" id="IPR025757">
    <property type="entry name" value="MIP1_Leuzipper"/>
</dbReference>
<evidence type="ECO:0000313" key="6">
    <source>
        <dbReference type="Proteomes" id="UP001279734"/>
    </source>
</evidence>
<accession>A0AAD3SJI9</accession>